<proteinExistence type="predicted"/>
<dbReference type="EMBL" id="DXGK01000012">
    <property type="protein sequence ID" value="HIW69843.1"/>
    <property type="molecule type" value="Genomic_DNA"/>
</dbReference>
<dbReference type="SMART" id="SM00354">
    <property type="entry name" value="HTH_LACI"/>
    <property type="match status" value="1"/>
</dbReference>
<dbReference type="Gene3D" id="3.40.50.2300">
    <property type="match status" value="2"/>
</dbReference>
<keyword evidence="3" id="KW-0804">Transcription</keyword>
<evidence type="ECO:0000256" key="1">
    <source>
        <dbReference type="ARBA" id="ARBA00023015"/>
    </source>
</evidence>
<dbReference type="PROSITE" id="PS50932">
    <property type="entry name" value="HTH_LACI_2"/>
    <property type="match status" value="1"/>
</dbReference>
<dbReference type="PANTHER" id="PTHR30146:SF154">
    <property type="entry name" value="TRANSCRIPTION REGULATOR, MEMBER OF GALR FAMILY"/>
    <property type="match status" value="1"/>
</dbReference>
<sequence length="338" mass="38476">MARKKVTINDIAEMAEVSKTTVSRYLNGHFDRMSAETRQRIAKVIDDTHYQASFQARGLTSHRSHLVGMVVADMENIFSSILFCGADEVFERDGYQIVLMNSNNLASREKEQIQRLIQLQVDGIILQPISRHSADYQYLADSGIPVVLVDRPLDDDPYGWPVVKSDNYRYSKMLGDYLVHQGYRKIIVVNADVDDNNARRQRYRGVIDATAGTDCQVELPSFDPQASNSQLYANFSQVNGWLDPHTVLYMLKGTDLMRVMKVLAEYNVRIPADMGVTAFDDWDWATLTQPQITTIQQDPRTLGKQAAQQMLNLVTKQPVDQLTMVDCSFQIRNSLRTR</sequence>
<reference evidence="5" key="1">
    <citation type="journal article" date="2021" name="PeerJ">
        <title>Extensive microbial diversity within the chicken gut microbiome revealed by metagenomics and culture.</title>
        <authorList>
            <person name="Gilroy R."/>
            <person name="Ravi A."/>
            <person name="Getino M."/>
            <person name="Pursley I."/>
            <person name="Horton D.L."/>
            <person name="Alikhan N.F."/>
            <person name="Baker D."/>
            <person name="Gharbi K."/>
            <person name="Hall N."/>
            <person name="Watson M."/>
            <person name="Adriaenssens E.M."/>
            <person name="Foster-Nyarko E."/>
            <person name="Jarju S."/>
            <person name="Secka A."/>
            <person name="Antonio M."/>
            <person name="Oren A."/>
            <person name="Chaudhuri R.R."/>
            <person name="La Ragione R."/>
            <person name="Hildebrand F."/>
            <person name="Pallen M.J."/>
        </authorList>
    </citation>
    <scope>NUCLEOTIDE SEQUENCE</scope>
    <source>
        <strain evidence="5">ChiHejej3B27-2180</strain>
    </source>
</reference>
<organism evidence="5 6">
    <name type="scientific">Candidatus Limosilactobacillus merdipullorum</name>
    <dbReference type="NCBI Taxonomy" id="2838653"/>
    <lineage>
        <taxon>Bacteria</taxon>
        <taxon>Bacillati</taxon>
        <taxon>Bacillota</taxon>
        <taxon>Bacilli</taxon>
        <taxon>Lactobacillales</taxon>
        <taxon>Lactobacillaceae</taxon>
        <taxon>Limosilactobacillus</taxon>
    </lineage>
</organism>
<dbReference type="Gene3D" id="1.10.260.40">
    <property type="entry name" value="lambda repressor-like DNA-binding domains"/>
    <property type="match status" value="1"/>
</dbReference>
<dbReference type="GO" id="GO:0003700">
    <property type="term" value="F:DNA-binding transcription factor activity"/>
    <property type="evidence" value="ECO:0007669"/>
    <property type="project" value="TreeGrafter"/>
</dbReference>
<reference evidence="5" key="2">
    <citation type="submission" date="2021-04" db="EMBL/GenBank/DDBJ databases">
        <authorList>
            <person name="Gilroy R."/>
        </authorList>
    </citation>
    <scope>NUCLEOTIDE SEQUENCE</scope>
    <source>
        <strain evidence="5">ChiHejej3B27-2180</strain>
    </source>
</reference>
<evidence type="ECO:0000313" key="5">
    <source>
        <dbReference type="EMBL" id="HIW69843.1"/>
    </source>
</evidence>
<dbReference type="CDD" id="cd06283">
    <property type="entry name" value="PBP1_RegR_EndR_KdgR-like"/>
    <property type="match status" value="1"/>
</dbReference>
<dbReference type="InterPro" id="IPR000843">
    <property type="entry name" value="HTH_LacI"/>
</dbReference>
<evidence type="ECO:0000256" key="2">
    <source>
        <dbReference type="ARBA" id="ARBA00023125"/>
    </source>
</evidence>
<dbReference type="PROSITE" id="PS00356">
    <property type="entry name" value="HTH_LACI_1"/>
    <property type="match status" value="1"/>
</dbReference>
<dbReference type="InterPro" id="IPR010982">
    <property type="entry name" value="Lambda_DNA-bd_dom_sf"/>
</dbReference>
<name>A0A9D1QN20_9LACO</name>
<keyword evidence="2 5" id="KW-0238">DNA-binding</keyword>
<gene>
    <name evidence="5" type="ORF">H9876_00460</name>
</gene>
<comment type="caution">
    <text evidence="5">The sequence shown here is derived from an EMBL/GenBank/DDBJ whole genome shotgun (WGS) entry which is preliminary data.</text>
</comment>
<dbReference type="InterPro" id="IPR028082">
    <property type="entry name" value="Peripla_BP_I"/>
</dbReference>
<dbReference type="GO" id="GO:0000976">
    <property type="term" value="F:transcription cis-regulatory region binding"/>
    <property type="evidence" value="ECO:0007669"/>
    <property type="project" value="TreeGrafter"/>
</dbReference>
<evidence type="ECO:0000313" key="6">
    <source>
        <dbReference type="Proteomes" id="UP000886878"/>
    </source>
</evidence>
<dbReference type="InterPro" id="IPR025997">
    <property type="entry name" value="SBP_2_dom"/>
</dbReference>
<dbReference type="AlphaFoldDB" id="A0A9D1QN20"/>
<evidence type="ECO:0000256" key="3">
    <source>
        <dbReference type="ARBA" id="ARBA00023163"/>
    </source>
</evidence>
<dbReference type="Proteomes" id="UP000886878">
    <property type="component" value="Unassembled WGS sequence"/>
</dbReference>
<keyword evidence="1" id="KW-0805">Transcription regulation</keyword>
<dbReference type="SUPFAM" id="SSF47413">
    <property type="entry name" value="lambda repressor-like DNA-binding domains"/>
    <property type="match status" value="1"/>
</dbReference>
<dbReference type="Pfam" id="PF00356">
    <property type="entry name" value="LacI"/>
    <property type="match status" value="1"/>
</dbReference>
<dbReference type="Pfam" id="PF13407">
    <property type="entry name" value="Peripla_BP_4"/>
    <property type="match status" value="1"/>
</dbReference>
<evidence type="ECO:0000259" key="4">
    <source>
        <dbReference type="PROSITE" id="PS50932"/>
    </source>
</evidence>
<dbReference type="CDD" id="cd01392">
    <property type="entry name" value="HTH_LacI"/>
    <property type="match status" value="1"/>
</dbReference>
<accession>A0A9D1QN20</accession>
<dbReference type="PANTHER" id="PTHR30146">
    <property type="entry name" value="LACI-RELATED TRANSCRIPTIONAL REPRESSOR"/>
    <property type="match status" value="1"/>
</dbReference>
<dbReference type="SUPFAM" id="SSF53822">
    <property type="entry name" value="Periplasmic binding protein-like I"/>
    <property type="match status" value="1"/>
</dbReference>
<feature type="domain" description="HTH lacI-type" evidence="4">
    <location>
        <begin position="6"/>
        <end position="61"/>
    </location>
</feature>
<protein>
    <submittedName>
        <fullName evidence="5">LacI family DNA-binding transcriptional regulator</fullName>
    </submittedName>
</protein>